<feature type="non-terminal residue" evidence="3">
    <location>
        <position position="1711"/>
    </location>
</feature>
<protein>
    <recommendedName>
        <fullName evidence="2">DUF913 domain-containing protein</fullName>
    </recommendedName>
</protein>
<dbReference type="InterPro" id="IPR010314">
    <property type="entry name" value="E3_Ub_ligase_DUF913"/>
</dbReference>
<keyword evidence="4" id="KW-1185">Reference proteome</keyword>
<organism evidence="3 4">
    <name type="scientific">Mitosporidium daphniae</name>
    <dbReference type="NCBI Taxonomy" id="1485682"/>
    <lineage>
        <taxon>Eukaryota</taxon>
        <taxon>Fungi</taxon>
        <taxon>Fungi incertae sedis</taxon>
        <taxon>Microsporidia</taxon>
        <taxon>Mitosporidium</taxon>
    </lineage>
</organism>
<dbReference type="RefSeq" id="XP_013239019.1">
    <property type="nucleotide sequence ID" value="XM_013383565.1"/>
</dbReference>
<feature type="domain" description="DUF913" evidence="2">
    <location>
        <begin position="419"/>
        <end position="545"/>
    </location>
</feature>
<feature type="compositionally biased region" description="Basic and acidic residues" evidence="1">
    <location>
        <begin position="1664"/>
        <end position="1673"/>
    </location>
</feature>
<dbReference type="HOGENOM" id="CLU_240580_0_0_1"/>
<feature type="compositionally biased region" description="Acidic residues" evidence="1">
    <location>
        <begin position="1684"/>
        <end position="1694"/>
    </location>
</feature>
<dbReference type="Pfam" id="PF06025">
    <property type="entry name" value="DUF913"/>
    <property type="match status" value="1"/>
</dbReference>
<dbReference type="GeneID" id="25258534"/>
<evidence type="ECO:0000256" key="1">
    <source>
        <dbReference type="SAM" id="MobiDB-lite"/>
    </source>
</evidence>
<evidence type="ECO:0000313" key="4">
    <source>
        <dbReference type="Proteomes" id="UP000029725"/>
    </source>
</evidence>
<reference evidence="3 4" key="1">
    <citation type="submission" date="2014-04" db="EMBL/GenBank/DDBJ databases">
        <title>A new species of microsporidia sheds light on the evolution of extreme parasitism.</title>
        <authorList>
            <person name="Haag K.L."/>
            <person name="James T.Y."/>
            <person name="Larsson R."/>
            <person name="Schaer T.M."/>
            <person name="Refardt D."/>
            <person name="Pombert J.-F."/>
            <person name="Ebert D."/>
        </authorList>
    </citation>
    <scope>NUCLEOTIDE SEQUENCE [LARGE SCALE GENOMIC DNA]</scope>
    <source>
        <strain evidence="3 4">UGP3</strain>
        <tissue evidence="3">Spores</tissue>
    </source>
</reference>
<proteinExistence type="predicted"/>
<feature type="compositionally biased region" description="Acidic residues" evidence="1">
    <location>
        <begin position="1702"/>
        <end position="1711"/>
    </location>
</feature>
<feature type="region of interest" description="Disordered" evidence="1">
    <location>
        <begin position="1664"/>
        <end position="1711"/>
    </location>
</feature>
<dbReference type="Proteomes" id="UP000029725">
    <property type="component" value="Unassembled WGS sequence"/>
</dbReference>
<gene>
    <name evidence="3" type="ORF">DI09_159p40</name>
</gene>
<name>A0A098VTX5_9MICR</name>
<evidence type="ECO:0000259" key="2">
    <source>
        <dbReference type="Pfam" id="PF06025"/>
    </source>
</evidence>
<comment type="caution">
    <text evidence="3">The sequence shown here is derived from an EMBL/GenBank/DDBJ whole genome shotgun (WGS) entry which is preliminary data.</text>
</comment>
<accession>A0A098VTX5</accession>
<dbReference type="OrthoDB" id="2155239at2759"/>
<dbReference type="EMBL" id="JMKJ01000065">
    <property type="protein sequence ID" value="KGG52583.1"/>
    <property type="molecule type" value="Genomic_DNA"/>
</dbReference>
<dbReference type="VEuPathDB" id="MicrosporidiaDB:DI09_159p40"/>
<sequence length="1711" mass="187837">MSMMSNGPGSDPSLSAKGPSWVNYYTCKIVALCNTYIKDPLTEQHLIAVLKDFSFKANQFVFPQTVLVFWVSALNALDILMSKILANLLVPSSSLLLISILEFEKSLLDMVSISAVAYSSIDRILQILDHPGASEELKQAALLVAVAATSNVRKAHSIPGSKDLIVRLERLLVPFFQSPNEAHLSPISLLAMSAYLQLKGDKKGKKILSRFPGSLESVLVSTIDETPSLLLLNAIVKLKGKLPSTSPLLSSSLLQRIFRDPRQYFHLLKSITSYPAGAKKLLAEGILQAFFSSVEDLSSPLPTKVSSLLILIRIVKRIPDQFIIAFSELSGFSRLSQLLSGTVSDASLYSLLKLVLKLVLIVTQRFPTRDDITSFPEGPLPTLLATIIDHAASISIRENNSLDDEIALSSEYLISGCLLSMEIFTTWIHSEPTSLSIFQEFKITKRILDSLLLSYSGISPRITEALPAILTAFSLNENGISAMLQYSESLELRISEAIVPARSNPILIDPDSFGEALDELARHQPSLKPIIARSLVLAVRRLPSLIGLAEDIPCPISDCFYPSRTSLSQDVCRVGETDAAGIDHEHPSAGWPDALESLSIIIELFITTAAHLELFCKEMNGISILIESVFSIDEKSGHCPEFDFCLSPEAYSFAFLLRHFANSCPDLLAEALYPIIESFVSQFNSQAHLADSELFIKMSYLCIALRSFCDLWTSERLLLSTLHPDLLSRTLNLMAEKGLATALLGVIQRCIQIHWDARMQSAVVAGSTLTLSVSCKRNLNAFLFLASQLVSMSVVALSIWSRLLLEDAQKGCNHLLIESQIIFLQNAISCASSLSPASDCSIYHLCLTLRISRVLLIDDPLNMKSLHISLNSVVPAVVSCVNYVTSQLNVLDSQCPSLPCRPLLFPEKAAISGAYDNDSIWKGILLDDLSGSRVSLIGRTLMDALELLSGIMIVLSSKSENLCEENQPTIAAIENLISDLLSPGFFSWVPSGTQLLILQIFKFTSKGFQLDKSRSLLIPSLVLNGAQNDAQFVLKAAAAIMSSAVESIDAFVNLVGCTFDERANLNLSRLSLLVLGLQVLGHPLNMPSSLVSQKGTLVALLGHMVPLWVNEENHAVPWILALLEWIIKSERLFVISELSSNDGFEQKDLHQPADMEVYEMLFQLLEQSSTSDIIIPQELLYQSLRLLNLVLPTHGKNCENLIPLLLKLLWNQTLVLPTCREAGVSAGKRPVPLSGDHTVPGSGVMPLIIFILRGIIEARPEVGPLLALQNAHEKATVHLDFSSRALYEPRSAPDSKVFKLDPEPGDFVAGLGSVLRDPTSFFSFLKSSAPQEKEPMKSQKKELTVNGEQLATAKKKLFDRHSFDARVVDQILDLIMQDEQPTNSYCGVGSSAHSQSMEPAQTGHTNQSWKLCTGLAIVCELLFSYPVLDPSSPRWAEFLLFLTKRIEAYPNVIVRYLGKDLKINGEEADESLLIQVLECGWIIFLFSVLLAAPIDYRSSVDKDPGILLLNQMATELNPESTDLPIFTTDEALPSSPLASQCASPLSAPLKSAHASSHFGTKPSILRFASILARAFELVPKLSIGTLSVDAYSLFNAKKRSFLTERLSTGGIGSTLLDFLSRALERASYTQKGEFQAVEPYSLAHGADGILLEAMLSITKFLDPNPEKPAKTDQSEETQTKVLAIDDEEWSTDEYLDTHDESERNDDDGDDD</sequence>
<evidence type="ECO:0000313" key="3">
    <source>
        <dbReference type="EMBL" id="KGG52583.1"/>
    </source>
</evidence>